<feature type="transmembrane region" description="Helical" evidence="5">
    <location>
        <begin position="154"/>
        <end position="172"/>
    </location>
</feature>
<feature type="transmembrane region" description="Helical" evidence="5">
    <location>
        <begin position="218"/>
        <end position="239"/>
    </location>
</feature>
<dbReference type="PANTHER" id="PTHR22950:SF666">
    <property type="entry name" value="VACUOLAR AMINO ACID TRANSPORTER 4"/>
    <property type="match status" value="1"/>
</dbReference>
<dbReference type="Proteomes" id="UP000031668">
    <property type="component" value="Unassembled WGS sequence"/>
</dbReference>
<dbReference type="Pfam" id="PF01490">
    <property type="entry name" value="Aa_trans"/>
    <property type="match status" value="1"/>
</dbReference>
<evidence type="ECO:0000259" key="6">
    <source>
        <dbReference type="Pfam" id="PF01490"/>
    </source>
</evidence>
<gene>
    <name evidence="7" type="ORF">RF11_03461</name>
</gene>
<feature type="transmembrane region" description="Helical" evidence="5">
    <location>
        <begin position="291"/>
        <end position="315"/>
    </location>
</feature>
<dbReference type="OrthoDB" id="1684102at2759"/>
<evidence type="ECO:0000313" key="7">
    <source>
        <dbReference type="EMBL" id="KII62661.1"/>
    </source>
</evidence>
<sequence>MVKVEGLRAERDDEYDYIDKEEETNFMETVMNLLKLNVGLGVLTLPFALREGGLYFGSILIPVIGLVITYNMIIMSETNLALSFKYNKKWLGFAGTVKYSLEPYVSPRILKMIVFTIKSVLLLYLIGSCSLYIISASEIIDEVTGNMFKDKRAWTVIIAFPVICLTFVSNLSTISLISAASNFLILFGLACVFIYSVPNVKSEVLHSKFVLWNGVPNCVNTVVFAYEGIISMLPVVNLMRDKSRIKSAIKWSNGMCIIFYSLIGTFCYLAFGTETKPQVLLNLPHSTWFNLIKILYAFGIILSFIVTIYCTLTLILPVIFQIRKFHIIEKTTLKLLVRFLLILTGVSLAVGFPWLEDTLNILGAFFSLPISFIIPPIVHTITILQFEDSGYRKYIRLCLNLSFGFIGLFLTIVGIRWSISSIST</sequence>
<organism evidence="7 8">
    <name type="scientific">Thelohanellus kitauei</name>
    <name type="common">Myxosporean</name>
    <dbReference type="NCBI Taxonomy" id="669202"/>
    <lineage>
        <taxon>Eukaryota</taxon>
        <taxon>Metazoa</taxon>
        <taxon>Cnidaria</taxon>
        <taxon>Myxozoa</taxon>
        <taxon>Myxosporea</taxon>
        <taxon>Bivalvulida</taxon>
        <taxon>Platysporina</taxon>
        <taxon>Myxobolidae</taxon>
        <taxon>Thelohanellus</taxon>
    </lineage>
</organism>
<keyword evidence="8" id="KW-1185">Reference proteome</keyword>
<keyword evidence="3 5" id="KW-1133">Transmembrane helix</keyword>
<feature type="transmembrane region" description="Helical" evidence="5">
    <location>
        <begin position="112"/>
        <end position="134"/>
    </location>
</feature>
<dbReference type="OMA" id="CVVYIQY"/>
<dbReference type="GO" id="GO:0015179">
    <property type="term" value="F:L-amino acid transmembrane transporter activity"/>
    <property type="evidence" value="ECO:0007669"/>
    <property type="project" value="TreeGrafter"/>
</dbReference>
<keyword evidence="2 5" id="KW-0812">Transmembrane</keyword>
<dbReference type="EMBL" id="JWZT01004899">
    <property type="protein sequence ID" value="KII62661.1"/>
    <property type="molecule type" value="Genomic_DNA"/>
</dbReference>
<evidence type="ECO:0000313" key="8">
    <source>
        <dbReference type="Proteomes" id="UP000031668"/>
    </source>
</evidence>
<comment type="subcellular location">
    <subcellularLocation>
        <location evidence="1">Membrane</location>
        <topology evidence="1">Multi-pass membrane protein</topology>
    </subcellularLocation>
</comment>
<feature type="domain" description="Amino acid transporter transmembrane" evidence="6">
    <location>
        <begin position="24"/>
        <end position="416"/>
    </location>
</feature>
<feature type="transmembrane region" description="Helical" evidence="5">
    <location>
        <begin position="335"/>
        <end position="355"/>
    </location>
</feature>
<evidence type="ECO:0000256" key="5">
    <source>
        <dbReference type="SAM" id="Phobius"/>
    </source>
</evidence>
<keyword evidence="4 5" id="KW-0472">Membrane</keyword>
<evidence type="ECO:0000256" key="3">
    <source>
        <dbReference type="ARBA" id="ARBA00022989"/>
    </source>
</evidence>
<name>A0A0C2MM39_THEKT</name>
<evidence type="ECO:0000256" key="2">
    <source>
        <dbReference type="ARBA" id="ARBA00022692"/>
    </source>
</evidence>
<evidence type="ECO:0000256" key="1">
    <source>
        <dbReference type="ARBA" id="ARBA00004141"/>
    </source>
</evidence>
<evidence type="ECO:0000256" key="4">
    <source>
        <dbReference type="ARBA" id="ARBA00023136"/>
    </source>
</evidence>
<protein>
    <submittedName>
        <fullName evidence="7">Proton-coupled amino acid transporter 4</fullName>
    </submittedName>
</protein>
<dbReference type="AlphaFoldDB" id="A0A0C2MM39"/>
<dbReference type="InterPro" id="IPR013057">
    <property type="entry name" value="AA_transpt_TM"/>
</dbReference>
<proteinExistence type="predicted"/>
<dbReference type="GO" id="GO:0016020">
    <property type="term" value="C:membrane"/>
    <property type="evidence" value="ECO:0007669"/>
    <property type="project" value="UniProtKB-SubCell"/>
</dbReference>
<feature type="transmembrane region" description="Helical" evidence="5">
    <location>
        <begin position="251"/>
        <end position="271"/>
    </location>
</feature>
<comment type="caution">
    <text evidence="7">The sequence shown here is derived from an EMBL/GenBank/DDBJ whole genome shotgun (WGS) entry which is preliminary data.</text>
</comment>
<feature type="transmembrane region" description="Helical" evidence="5">
    <location>
        <begin position="398"/>
        <end position="419"/>
    </location>
</feature>
<accession>A0A0C2MM39</accession>
<feature type="transmembrane region" description="Helical" evidence="5">
    <location>
        <begin position="361"/>
        <end position="386"/>
    </location>
</feature>
<feature type="transmembrane region" description="Helical" evidence="5">
    <location>
        <begin position="179"/>
        <end position="198"/>
    </location>
</feature>
<dbReference type="PANTHER" id="PTHR22950">
    <property type="entry name" value="AMINO ACID TRANSPORTER"/>
    <property type="match status" value="1"/>
</dbReference>
<reference evidence="7 8" key="1">
    <citation type="journal article" date="2014" name="Genome Biol. Evol.">
        <title>The genome of the myxosporean Thelohanellus kitauei shows adaptations to nutrient acquisition within its fish host.</title>
        <authorList>
            <person name="Yang Y."/>
            <person name="Xiong J."/>
            <person name="Zhou Z."/>
            <person name="Huo F."/>
            <person name="Miao W."/>
            <person name="Ran C."/>
            <person name="Liu Y."/>
            <person name="Zhang J."/>
            <person name="Feng J."/>
            <person name="Wang M."/>
            <person name="Wang M."/>
            <person name="Wang L."/>
            <person name="Yao B."/>
        </authorList>
    </citation>
    <scope>NUCLEOTIDE SEQUENCE [LARGE SCALE GENOMIC DNA]</scope>
    <source>
        <strain evidence="7">Wuqing</strain>
    </source>
</reference>
<feature type="transmembrane region" description="Helical" evidence="5">
    <location>
        <begin position="55"/>
        <end position="75"/>
    </location>
</feature>